<protein>
    <submittedName>
        <fullName evidence="3 4">Uncharacterized protein</fullName>
    </submittedName>
</protein>
<evidence type="ECO:0000313" key="3">
    <source>
        <dbReference type="EMBL" id="KLU82179.1"/>
    </source>
</evidence>
<dbReference type="STRING" id="644358.A0A0C4DN76"/>
<dbReference type="AlphaFoldDB" id="A0A0C4DN76"/>
<dbReference type="Proteomes" id="UP000011715">
    <property type="component" value="Unassembled WGS sequence"/>
</dbReference>
<evidence type="ECO:0000313" key="4">
    <source>
        <dbReference type="EnsemblFungi" id="MAPG_01255T0"/>
    </source>
</evidence>
<accession>A0A0C4DN76</accession>
<evidence type="ECO:0000256" key="2">
    <source>
        <dbReference type="SAM" id="SignalP"/>
    </source>
</evidence>
<gene>
    <name evidence="3" type="ORF">MAPG_01255</name>
</gene>
<dbReference type="EMBL" id="ADBL01000294">
    <property type="status" value="NOT_ANNOTATED_CDS"/>
    <property type="molecule type" value="Genomic_DNA"/>
</dbReference>
<feature type="chain" id="PRO_5009385138" evidence="2">
    <location>
        <begin position="19"/>
        <end position="703"/>
    </location>
</feature>
<keyword evidence="2" id="KW-0732">Signal</keyword>
<dbReference type="EMBL" id="GL876966">
    <property type="protein sequence ID" value="KLU82179.1"/>
    <property type="molecule type" value="Genomic_DNA"/>
</dbReference>
<feature type="compositionally biased region" description="Low complexity" evidence="1">
    <location>
        <begin position="208"/>
        <end position="217"/>
    </location>
</feature>
<reference evidence="4" key="4">
    <citation type="journal article" date="2015" name="G3 (Bethesda)">
        <title>Genome sequences of three phytopathogenic species of the Magnaporthaceae family of fungi.</title>
        <authorList>
            <person name="Okagaki L.H."/>
            <person name="Nunes C.C."/>
            <person name="Sailsbery J."/>
            <person name="Clay B."/>
            <person name="Brown D."/>
            <person name="John T."/>
            <person name="Oh Y."/>
            <person name="Young N."/>
            <person name="Fitzgerald M."/>
            <person name="Haas B.J."/>
            <person name="Zeng Q."/>
            <person name="Young S."/>
            <person name="Adiconis X."/>
            <person name="Fan L."/>
            <person name="Levin J.Z."/>
            <person name="Mitchell T.K."/>
            <person name="Okubara P.A."/>
            <person name="Farman M.L."/>
            <person name="Kohn L.M."/>
            <person name="Birren B."/>
            <person name="Ma L.-J."/>
            <person name="Dean R.A."/>
        </authorList>
    </citation>
    <scope>NUCLEOTIDE SEQUENCE</scope>
    <source>
        <strain evidence="4">ATCC 64411 / 73-15</strain>
    </source>
</reference>
<organism evidence="4 5">
    <name type="scientific">Magnaporthiopsis poae (strain ATCC 64411 / 73-15)</name>
    <name type="common">Kentucky bluegrass fungus</name>
    <name type="synonym">Magnaporthe poae</name>
    <dbReference type="NCBI Taxonomy" id="644358"/>
    <lineage>
        <taxon>Eukaryota</taxon>
        <taxon>Fungi</taxon>
        <taxon>Dikarya</taxon>
        <taxon>Ascomycota</taxon>
        <taxon>Pezizomycotina</taxon>
        <taxon>Sordariomycetes</taxon>
        <taxon>Sordariomycetidae</taxon>
        <taxon>Magnaporthales</taxon>
        <taxon>Magnaporthaceae</taxon>
        <taxon>Magnaporthiopsis</taxon>
    </lineage>
</organism>
<dbReference type="eggNOG" id="ENOG502R7PP">
    <property type="taxonomic scope" value="Eukaryota"/>
</dbReference>
<evidence type="ECO:0000313" key="5">
    <source>
        <dbReference type="Proteomes" id="UP000011715"/>
    </source>
</evidence>
<proteinExistence type="predicted"/>
<dbReference type="VEuPathDB" id="FungiDB:MAPG_01255"/>
<dbReference type="EnsemblFungi" id="MAPG_01255T0">
    <property type="protein sequence ID" value="MAPG_01255T0"/>
    <property type="gene ID" value="MAPG_01255"/>
</dbReference>
<reference evidence="3" key="1">
    <citation type="submission" date="2010-05" db="EMBL/GenBank/DDBJ databases">
        <title>The Genome Sequence of Magnaporthe poae strain ATCC 64411.</title>
        <authorList>
            <consortium name="The Broad Institute Genome Sequencing Platform"/>
            <consortium name="Broad Institute Genome Sequencing Center for Infectious Disease"/>
            <person name="Ma L.-J."/>
            <person name="Dead R."/>
            <person name="Young S."/>
            <person name="Zeng Q."/>
            <person name="Koehrsen M."/>
            <person name="Alvarado L."/>
            <person name="Berlin A."/>
            <person name="Chapman S.B."/>
            <person name="Chen Z."/>
            <person name="Freedman E."/>
            <person name="Gellesch M."/>
            <person name="Goldberg J."/>
            <person name="Griggs A."/>
            <person name="Gujja S."/>
            <person name="Heilman E.R."/>
            <person name="Heiman D."/>
            <person name="Hepburn T."/>
            <person name="Howarth C."/>
            <person name="Jen D."/>
            <person name="Larson L."/>
            <person name="Mehta T."/>
            <person name="Neiman D."/>
            <person name="Pearson M."/>
            <person name="Roberts A."/>
            <person name="Saif S."/>
            <person name="Shea T."/>
            <person name="Shenoy N."/>
            <person name="Sisk P."/>
            <person name="Stolte C."/>
            <person name="Sykes S."/>
            <person name="Walk T."/>
            <person name="White J."/>
            <person name="Yandava C."/>
            <person name="Haas B."/>
            <person name="Nusbaum C."/>
            <person name="Birren B."/>
        </authorList>
    </citation>
    <scope>NUCLEOTIDE SEQUENCE</scope>
    <source>
        <strain evidence="3">ATCC 64411</strain>
    </source>
</reference>
<name>A0A0C4DN76_MAGP6</name>
<reference evidence="3" key="3">
    <citation type="submission" date="2011-03" db="EMBL/GenBank/DDBJ databases">
        <title>Annotation of Magnaporthe poae ATCC 64411.</title>
        <authorList>
            <person name="Ma L.-J."/>
            <person name="Dead R."/>
            <person name="Young S.K."/>
            <person name="Zeng Q."/>
            <person name="Gargeya S."/>
            <person name="Fitzgerald M."/>
            <person name="Haas B."/>
            <person name="Abouelleil A."/>
            <person name="Alvarado L."/>
            <person name="Arachchi H.M."/>
            <person name="Berlin A."/>
            <person name="Brown A."/>
            <person name="Chapman S.B."/>
            <person name="Chen Z."/>
            <person name="Dunbar C."/>
            <person name="Freedman E."/>
            <person name="Gearin G."/>
            <person name="Gellesch M."/>
            <person name="Goldberg J."/>
            <person name="Griggs A."/>
            <person name="Gujja S."/>
            <person name="Heiman D."/>
            <person name="Howarth C."/>
            <person name="Larson L."/>
            <person name="Lui A."/>
            <person name="MacDonald P.J.P."/>
            <person name="Mehta T."/>
            <person name="Montmayeur A."/>
            <person name="Murphy C."/>
            <person name="Neiman D."/>
            <person name="Pearson M."/>
            <person name="Priest M."/>
            <person name="Roberts A."/>
            <person name="Saif S."/>
            <person name="Shea T."/>
            <person name="Shenoy N."/>
            <person name="Sisk P."/>
            <person name="Stolte C."/>
            <person name="Sykes S."/>
            <person name="Yandava C."/>
            <person name="Wortman J."/>
            <person name="Nusbaum C."/>
            <person name="Birren B."/>
        </authorList>
    </citation>
    <scope>NUCLEOTIDE SEQUENCE</scope>
    <source>
        <strain evidence="3">ATCC 64411</strain>
    </source>
</reference>
<feature type="signal peptide" evidence="2">
    <location>
        <begin position="1"/>
        <end position="18"/>
    </location>
</feature>
<reference evidence="4" key="5">
    <citation type="submission" date="2015-06" db="UniProtKB">
        <authorList>
            <consortium name="EnsemblFungi"/>
        </authorList>
    </citation>
    <scope>IDENTIFICATION</scope>
    <source>
        <strain evidence="4">ATCC 64411</strain>
    </source>
</reference>
<sequence>MHAPAYLAVLAAAGLVSAVPAGTTAKAPDAKTPAAAGTDGCPVWASSARTPQLRLEGEDHRCCVSGWLSEYHCCYPKGDYKRPYKNMLECTDQGFQTEKQWNHFEECNLGIVSPQNCTGVTMIHHTAVRNPYRADIPIDAEFPLGAMSRKKHYDAEFAKYKKEGDALNAFFKAKETNPNLGWQGVDYDYAGAGKKQGGTSKTQDEESSSSNAAMSASQPPSIDDQLVTSGNPPRTCLDGMDHARCAALHNYLADYCLAADGQLDPAAEGSRATYFSTHGDAAEAVRPRLHSSVAAFLAAARVPDAPLFFFVGGMPDPDGDFDGLFDNETADNEDEPEDSIVRLYFSHMDACDGKSGGGMLYHQGRHLASFFTHPDDTECAFPVTEHPQSWHPLETILSNWIALIRLGKVVASPADGPALYGGVKIGNWEWRPYGDGQVAGCVAAWDRLCDAIEARRRQSSGATVDDDDHPGEPLLTPAAMDAAKIPDPSFARAFLGFARRPRRIRHIAPGLSLPPAHAATFAAAQPFTHLPRRVPQWDGTAREGIVPPVYIFFSAAGAPQVEVSGWRSSFRHYWGDGHGTVPDGIAFPCRVPPGVYSECVVRSEPEATEEAFRLPLPFSLYGARLGSGDEMMDRTADELFQHGFKPFGGNPNRPQRLERLLDHWAGLVERGIWSVGPHGVQGSIEVFKDATVNWADYAIPSSW</sequence>
<dbReference type="OrthoDB" id="3029470at2759"/>
<keyword evidence="5" id="KW-1185">Reference proteome</keyword>
<feature type="region of interest" description="Disordered" evidence="1">
    <location>
        <begin position="193"/>
        <end position="233"/>
    </location>
</feature>
<evidence type="ECO:0000256" key="1">
    <source>
        <dbReference type="SAM" id="MobiDB-lite"/>
    </source>
</evidence>
<reference evidence="5" key="2">
    <citation type="submission" date="2010-05" db="EMBL/GenBank/DDBJ databases">
        <title>The genome sequence of Magnaporthe poae strain ATCC 64411.</title>
        <authorList>
            <person name="Ma L.-J."/>
            <person name="Dead R."/>
            <person name="Young S."/>
            <person name="Zeng Q."/>
            <person name="Koehrsen M."/>
            <person name="Alvarado L."/>
            <person name="Berlin A."/>
            <person name="Chapman S.B."/>
            <person name="Chen Z."/>
            <person name="Freedman E."/>
            <person name="Gellesch M."/>
            <person name="Goldberg J."/>
            <person name="Griggs A."/>
            <person name="Gujja S."/>
            <person name="Heilman E.R."/>
            <person name="Heiman D."/>
            <person name="Hepburn T."/>
            <person name="Howarth C."/>
            <person name="Jen D."/>
            <person name="Larson L."/>
            <person name="Mehta T."/>
            <person name="Neiman D."/>
            <person name="Pearson M."/>
            <person name="Roberts A."/>
            <person name="Saif S."/>
            <person name="Shea T."/>
            <person name="Shenoy N."/>
            <person name="Sisk P."/>
            <person name="Stolte C."/>
            <person name="Sykes S."/>
            <person name="Walk T."/>
            <person name="White J."/>
            <person name="Yandava C."/>
            <person name="Haas B."/>
            <person name="Nusbaum C."/>
            <person name="Birren B."/>
        </authorList>
    </citation>
    <scope>NUCLEOTIDE SEQUENCE [LARGE SCALE GENOMIC DNA]</scope>
    <source>
        <strain evidence="5">ATCC 64411 / 73-15</strain>
    </source>
</reference>